<evidence type="ECO:0000313" key="1">
    <source>
        <dbReference type="EMBL" id="VDK44426.1"/>
    </source>
</evidence>
<dbReference type="Proteomes" id="UP000271098">
    <property type="component" value="Unassembled WGS sequence"/>
</dbReference>
<keyword evidence="2" id="KW-1185">Reference proteome</keyword>
<sequence>MPFPKLAYTSLYFGLYIRLRSLCITESNLGFDVLERLVFCTPNLLHLDLSSTDINDFSPIAHLRQLRTGVVDGGDSEGGSDSQSIFIIELRMEESG</sequence>
<protein>
    <submittedName>
        <fullName evidence="3">F-box/LRR-repeat protein</fullName>
    </submittedName>
</protein>
<reference evidence="1 2" key="2">
    <citation type="submission" date="2018-11" db="EMBL/GenBank/DDBJ databases">
        <authorList>
            <consortium name="Pathogen Informatics"/>
        </authorList>
    </citation>
    <scope>NUCLEOTIDE SEQUENCE [LARGE SCALE GENOMIC DNA]</scope>
</reference>
<dbReference type="WBParaSite" id="GPUH_0000437601-mRNA-1">
    <property type="protein sequence ID" value="GPUH_0000437601-mRNA-1"/>
    <property type="gene ID" value="GPUH_0000437601"/>
</dbReference>
<reference evidence="3" key="1">
    <citation type="submission" date="2016-06" db="UniProtKB">
        <authorList>
            <consortium name="WormBaseParasite"/>
        </authorList>
    </citation>
    <scope>IDENTIFICATION</scope>
</reference>
<dbReference type="InterPro" id="IPR001611">
    <property type="entry name" value="Leu-rich_rpt"/>
</dbReference>
<name>A0A183D6M8_9BILA</name>
<evidence type="ECO:0000313" key="2">
    <source>
        <dbReference type="Proteomes" id="UP000271098"/>
    </source>
</evidence>
<accession>A0A183D6M8</accession>
<proteinExistence type="predicted"/>
<organism evidence="3">
    <name type="scientific">Gongylonema pulchrum</name>
    <dbReference type="NCBI Taxonomy" id="637853"/>
    <lineage>
        <taxon>Eukaryota</taxon>
        <taxon>Metazoa</taxon>
        <taxon>Ecdysozoa</taxon>
        <taxon>Nematoda</taxon>
        <taxon>Chromadorea</taxon>
        <taxon>Rhabditida</taxon>
        <taxon>Spirurina</taxon>
        <taxon>Spiruromorpha</taxon>
        <taxon>Spiruroidea</taxon>
        <taxon>Gongylonematidae</taxon>
        <taxon>Gongylonema</taxon>
    </lineage>
</organism>
<dbReference type="Gene3D" id="3.80.10.10">
    <property type="entry name" value="Ribonuclease Inhibitor"/>
    <property type="match status" value="1"/>
</dbReference>
<gene>
    <name evidence="1" type="ORF">GPUH_LOCUS4367</name>
</gene>
<dbReference type="AlphaFoldDB" id="A0A183D6M8"/>
<dbReference type="InterPro" id="IPR032675">
    <property type="entry name" value="LRR_dom_sf"/>
</dbReference>
<dbReference type="PROSITE" id="PS51450">
    <property type="entry name" value="LRR"/>
    <property type="match status" value="1"/>
</dbReference>
<evidence type="ECO:0000313" key="3">
    <source>
        <dbReference type="WBParaSite" id="GPUH_0000437601-mRNA-1"/>
    </source>
</evidence>
<dbReference type="EMBL" id="UYRT01008178">
    <property type="protein sequence ID" value="VDK44426.1"/>
    <property type="molecule type" value="Genomic_DNA"/>
</dbReference>